<dbReference type="RefSeq" id="WP_122970697.1">
    <property type="nucleotide sequence ID" value="NZ_RHLQ01000003.1"/>
</dbReference>
<proteinExistence type="predicted"/>
<dbReference type="Proteomes" id="UP000279909">
    <property type="component" value="Unassembled WGS sequence"/>
</dbReference>
<feature type="domain" description="ABM" evidence="1">
    <location>
        <begin position="34"/>
        <end position="83"/>
    </location>
</feature>
<name>A0A3M8HFJ6_9BACI</name>
<accession>A0A3M8HFJ6</accession>
<dbReference type="InterPro" id="IPR011008">
    <property type="entry name" value="Dimeric_a/b-barrel"/>
</dbReference>
<keyword evidence="2" id="KW-0503">Monooxygenase</keyword>
<protein>
    <submittedName>
        <fullName evidence="2">Antibiotic biosynthesis monooxygenase</fullName>
    </submittedName>
</protein>
<dbReference type="PANTHER" id="PTHR37811">
    <property type="entry name" value="BLL5343 PROTEIN"/>
    <property type="match status" value="1"/>
</dbReference>
<dbReference type="EMBL" id="RHLQ01000003">
    <property type="protein sequence ID" value="RND01129.1"/>
    <property type="molecule type" value="Genomic_DNA"/>
</dbReference>
<dbReference type="InterPro" id="IPR007138">
    <property type="entry name" value="ABM_dom"/>
</dbReference>
<organism evidence="2 3">
    <name type="scientific">Lysinibacillus halotolerans</name>
    <dbReference type="NCBI Taxonomy" id="1368476"/>
    <lineage>
        <taxon>Bacteria</taxon>
        <taxon>Bacillati</taxon>
        <taxon>Bacillota</taxon>
        <taxon>Bacilli</taxon>
        <taxon>Bacillales</taxon>
        <taxon>Bacillaceae</taxon>
        <taxon>Lysinibacillus</taxon>
    </lineage>
</organism>
<dbReference type="Pfam" id="PF03992">
    <property type="entry name" value="ABM"/>
    <property type="match status" value="1"/>
</dbReference>
<comment type="caution">
    <text evidence="2">The sequence shown here is derived from an EMBL/GenBank/DDBJ whole genome shotgun (WGS) entry which is preliminary data.</text>
</comment>
<dbReference type="OrthoDB" id="9798439at2"/>
<gene>
    <name evidence="2" type="ORF">EC501_02440</name>
</gene>
<dbReference type="InterPro" id="IPR052936">
    <property type="entry name" value="Jasmonate_Hydroxylase-like"/>
</dbReference>
<dbReference type="AlphaFoldDB" id="A0A3M8HFJ6"/>
<dbReference type="Gene3D" id="3.30.70.100">
    <property type="match status" value="1"/>
</dbReference>
<evidence type="ECO:0000313" key="3">
    <source>
        <dbReference type="Proteomes" id="UP000279909"/>
    </source>
</evidence>
<reference evidence="2 3" key="1">
    <citation type="journal article" date="2014" name="Int. J. Syst. Evol. Microbiol.">
        <title>Lysinibacillus halotolerans sp. nov., isolated from saline-alkaline soil.</title>
        <authorList>
            <person name="Kong D."/>
            <person name="Wang Y."/>
            <person name="Zhao B."/>
            <person name="Li Y."/>
            <person name="Song J."/>
            <person name="Zhai Y."/>
            <person name="Zhang C."/>
            <person name="Wang H."/>
            <person name="Chen X."/>
            <person name="Zhao B."/>
            <person name="Ruan Z."/>
        </authorList>
    </citation>
    <scope>NUCLEOTIDE SEQUENCE [LARGE SCALE GENOMIC DNA]</scope>
    <source>
        <strain evidence="2 3">MCCC 1A12703</strain>
    </source>
</reference>
<keyword evidence="3" id="KW-1185">Reference proteome</keyword>
<dbReference type="GO" id="GO:0004497">
    <property type="term" value="F:monooxygenase activity"/>
    <property type="evidence" value="ECO:0007669"/>
    <property type="project" value="UniProtKB-KW"/>
</dbReference>
<evidence type="ECO:0000259" key="1">
    <source>
        <dbReference type="Pfam" id="PF03992"/>
    </source>
</evidence>
<dbReference type="SUPFAM" id="SSF54909">
    <property type="entry name" value="Dimeric alpha+beta barrel"/>
    <property type="match status" value="1"/>
</dbReference>
<dbReference type="PANTHER" id="PTHR37811:SF2">
    <property type="entry name" value="ABM DOMAIN-CONTAINING PROTEIN"/>
    <property type="match status" value="1"/>
</dbReference>
<evidence type="ECO:0000313" key="2">
    <source>
        <dbReference type="EMBL" id="RND01129.1"/>
    </source>
</evidence>
<keyword evidence="2" id="KW-0560">Oxidoreductase</keyword>
<sequence length="109" mass="12409">MNEATTIHEPPYYAVIFTSKGTGVDKGYGTMAEKMTALASSQEGFLGIESVRDDELGIMVSYWDSLEAIQQWREHTAHKVAKEKGKSEWYKGYSLKICKVEKNYSFEKE</sequence>